<dbReference type="Pfam" id="PF18276">
    <property type="entry name" value="TcA_TcB_BD"/>
    <property type="match status" value="1"/>
</dbReference>
<evidence type="ECO:0000313" key="5">
    <source>
        <dbReference type="EMBL" id="RMM40179.1"/>
    </source>
</evidence>
<dbReference type="STRING" id="47879.AXG94_18775"/>
<evidence type="ECO:0000256" key="1">
    <source>
        <dbReference type="SAM" id="MobiDB-lite"/>
    </source>
</evidence>
<dbReference type="InterPro" id="IPR046839">
    <property type="entry name" value="ABC_toxin_N"/>
</dbReference>
<evidence type="ECO:0000259" key="2">
    <source>
        <dbReference type="Pfam" id="PF18276"/>
    </source>
</evidence>
<dbReference type="InterPro" id="IPR040840">
    <property type="entry name" value="TcA_TcB_BD"/>
</dbReference>
<keyword evidence="6" id="KW-1185">Reference proteome</keyword>
<protein>
    <recommendedName>
        <fullName evidence="7">Toxin</fullName>
    </recommendedName>
</protein>
<evidence type="ECO:0000259" key="3">
    <source>
        <dbReference type="Pfam" id="PF18413"/>
    </source>
</evidence>
<evidence type="ECO:0000259" key="4">
    <source>
        <dbReference type="Pfam" id="PF20220"/>
    </source>
</evidence>
<gene>
    <name evidence="5" type="ORF">ALQ77_02773</name>
</gene>
<dbReference type="Pfam" id="PF20220">
    <property type="entry name" value="ABC_toxin_N"/>
    <property type="match status" value="1"/>
</dbReference>
<dbReference type="Pfam" id="PF18413">
    <property type="entry name" value="Neuraminidase"/>
    <property type="match status" value="1"/>
</dbReference>
<organism evidence="5 6">
    <name type="scientific">Pseudomonas corrugata</name>
    <dbReference type="NCBI Taxonomy" id="47879"/>
    <lineage>
        <taxon>Bacteria</taxon>
        <taxon>Pseudomonadati</taxon>
        <taxon>Pseudomonadota</taxon>
        <taxon>Gammaproteobacteria</taxon>
        <taxon>Pseudomonadales</taxon>
        <taxon>Pseudomonadaceae</taxon>
        <taxon>Pseudomonas</taxon>
    </lineage>
</organism>
<name>A0A3M3DUH5_9PSED</name>
<feature type="domain" description="Tc toxin complex TcA C-terminal TcB-binding" evidence="2">
    <location>
        <begin position="1232"/>
        <end position="1518"/>
    </location>
</feature>
<feature type="domain" description="ABC toxin N-terminal" evidence="4">
    <location>
        <begin position="10"/>
        <end position="139"/>
    </location>
</feature>
<sequence>MNMTVAIKKQLDESLRDALLALYLNKVAPDRDRMKPYKIKTARDLYEYWLLDVLVSQDVPTTPVACAIASLQQYINRILMHLEPGYDPANITAELRQAWRDEMHQYPTWAAHQKLLYFPATYLDPALRTQKSDNFRQLENTLGQNQIQPDAVQSAIMAYLARFEEVANLNILNGYIDGEDFANSTYYFIAKSRTENSYFWRSLDMAQRPLDGAPPQPPATASKQDQPDPYAWSDWKKADVPIPEHAAEHSVRPVWFNNRLFVIWAECIHQDPSASSSAPSQDNTTLPGKHHPLLRLSYCFRKQDGSWSTPRVALQGYCEDKTLGSKNLVVINTLIRTVAVHLRRGSRDSLFLALYGYQSQATSGIATGNSPAFSKTMCIDKHLSLEPGRSTDAAAEKELLSAAVQRIQATTSVDLALAEASLPGNMAPTLSDFESAYRDRINLRYTRHDSTLTLHLEANIGITSAGDMRYLPRNIMRLRIETAFSREPHLQMDLVFPAQSLPQTPYMRLHKGSSFKLSKSPASLDRSFTLSFTHTTDALRNNERAPNITLSSQTSLEGKFISTQAVRHLIKASRLGNRSAAATESETITLKAEHADPFDVEHVIVLCDEPLDKQYVVFRPPSASLDRPLTYEDLTVVAESIPAEHLAPSFDFQWPDTDPGDDGTLLILGVAFVHPFEPTRKLYSVLRAITLKYLVKNQLPPEITQVTTPGLGTTQFIDFTQSTIKNSDASNQPRSPIRLNTVFAAELIRRTENSLDELFDWTTQHLPEPSIPGDSANAMDFHGAYGRYFTELFLHVPWLVAHRLNVEHQYEEAERWLRYTFDPGRNREECWRSVPLVDNSVPSYANQAPHDPYQIALSHPVHFCKALYFLYLDILINRGDAAYRAMTPDGLSEAKLWYVRVLDLLGPRPVVRLAAPWTAVSLQTLVDTPDDGLRTFEYSVTRLTDDRALVLHEGSSRSTLPAIDSPYLHLPFNPQLLKCWDMAESRLHNLRHNLDIAGKPLHLPVIAAPLDPRALLGTNALSLSSSSSTGLPSVAIPHYRFTVMHNHAQNAVESLSQFGTLLLSLIERKEQTQLQELQQQQAWDLAKISLDLQRQALNIDRQNRQALLASQAIVQNRSTHYKKLLDDDLSDTETKASYFYVASGTLEAGAMACQIAAAGLMMAPNMAGLCIGGSRWEGPALAASAAAHSAAIISRTVAAQLDRQAIFDRRRDEWHHAYDQSQLELAQIDAQLAHFAEQETATRQQLRLAEATLGQTKANYDFLGKRFTKTQLYQWLNSQLATVYRQAYDATLSLCLAAEAGWQYETADFNSRFIQPGAWHTTYRGLGAGELLKLNLLNMHAGYLQRHERELEIHKTISLRQLKGKTTSSLNKEWSQMHTELKKGGCEFELTHQLFEDDYKGQQHYLRRIKTISVTLPAVVGPYENIRATLTQTASTVFLSPGDRGKAMESRRANQQIALSTGIDDNGLFTLSFNDERYLPFEYTGAISKWQLTFPNPEAQKDLLESLTDIIVHVSYTARVGGGVQ</sequence>
<feature type="domain" description="Neuraminidase-like" evidence="3">
    <location>
        <begin position="169"/>
        <end position="314"/>
    </location>
</feature>
<proteinExistence type="predicted"/>
<evidence type="ECO:0008006" key="7">
    <source>
        <dbReference type="Google" id="ProtNLM"/>
    </source>
</evidence>
<reference evidence="5 6" key="1">
    <citation type="submission" date="2018-08" db="EMBL/GenBank/DDBJ databases">
        <title>Recombination of ecologically and evolutionarily significant loci maintains genetic cohesion in the Pseudomonas syringae species complex.</title>
        <authorList>
            <person name="Dillon M."/>
            <person name="Thakur S."/>
            <person name="Almeida R.N.D."/>
            <person name="Weir B.S."/>
            <person name="Guttman D.S."/>
        </authorList>
    </citation>
    <scope>NUCLEOTIDE SEQUENCE [LARGE SCALE GENOMIC DNA]</scope>
    <source>
        <strain evidence="5 6">NCPPB2445</strain>
    </source>
</reference>
<feature type="region of interest" description="Disordered" evidence="1">
    <location>
        <begin position="209"/>
        <end position="234"/>
    </location>
</feature>
<dbReference type="Proteomes" id="UP000270661">
    <property type="component" value="Unassembled WGS sequence"/>
</dbReference>
<evidence type="ECO:0000313" key="6">
    <source>
        <dbReference type="Proteomes" id="UP000270661"/>
    </source>
</evidence>
<dbReference type="EMBL" id="RBOJ01000117">
    <property type="protein sequence ID" value="RMM40179.1"/>
    <property type="molecule type" value="Genomic_DNA"/>
</dbReference>
<accession>A0A3M3DUH5</accession>
<dbReference type="InterPro" id="IPR041079">
    <property type="entry name" value="Neuraminidase-like"/>
</dbReference>
<comment type="caution">
    <text evidence="5">The sequence shown here is derived from an EMBL/GenBank/DDBJ whole genome shotgun (WGS) entry which is preliminary data.</text>
</comment>